<feature type="region of interest" description="Disordered" evidence="2">
    <location>
        <begin position="41"/>
        <end position="63"/>
    </location>
</feature>
<evidence type="ECO:0008006" key="7">
    <source>
        <dbReference type="Google" id="ProtNLM"/>
    </source>
</evidence>
<evidence type="ECO:0000259" key="4">
    <source>
        <dbReference type="Pfam" id="PF14226"/>
    </source>
</evidence>
<feature type="domain" description="Non-haem dioxygenase N-terminal" evidence="4">
    <location>
        <begin position="61"/>
        <end position="185"/>
    </location>
</feature>
<evidence type="ECO:0000313" key="5">
    <source>
        <dbReference type="EMBL" id="KAJ8993085.1"/>
    </source>
</evidence>
<name>A0AAN6F019_EXODE</name>
<feature type="compositionally biased region" description="Basic and acidic residues" evidence="2">
    <location>
        <begin position="160"/>
        <end position="170"/>
    </location>
</feature>
<dbReference type="Gene3D" id="2.60.120.330">
    <property type="entry name" value="B-lactam Antibiotic, Isopenicillin N Synthase, Chain"/>
    <property type="match status" value="1"/>
</dbReference>
<feature type="domain" description="Isopenicillin N synthase-like Fe(2+) 2OG dioxygenase" evidence="3">
    <location>
        <begin position="252"/>
        <end position="348"/>
    </location>
</feature>
<dbReference type="AlphaFoldDB" id="A0AAN6F019"/>
<comment type="similarity">
    <text evidence="1">Belongs to the iron/ascorbate-dependent oxidoreductase family.</text>
</comment>
<protein>
    <recommendedName>
        <fullName evidence="7">Fe2OG dioxygenase domain-containing protein</fullName>
    </recommendedName>
</protein>
<evidence type="ECO:0000313" key="6">
    <source>
        <dbReference type="Proteomes" id="UP001161757"/>
    </source>
</evidence>
<comment type="caution">
    <text evidence="5">The sequence shown here is derived from an EMBL/GenBank/DDBJ whole genome shotgun (WGS) entry which is preliminary data.</text>
</comment>
<dbReference type="InterPro" id="IPR050231">
    <property type="entry name" value="Iron_ascorbate_oxido_reductase"/>
</dbReference>
<reference evidence="5" key="1">
    <citation type="submission" date="2023-01" db="EMBL/GenBank/DDBJ databases">
        <title>Exophiala dermititidis isolated from Cystic Fibrosis Patient.</title>
        <authorList>
            <person name="Kurbessoian T."/>
            <person name="Crocker A."/>
            <person name="Murante D."/>
            <person name="Hogan D.A."/>
            <person name="Stajich J.E."/>
        </authorList>
    </citation>
    <scope>NUCLEOTIDE SEQUENCE</scope>
    <source>
        <strain evidence="5">Ex8</strain>
    </source>
</reference>
<dbReference type="InterPro" id="IPR044861">
    <property type="entry name" value="IPNS-like_FE2OG_OXY"/>
</dbReference>
<gene>
    <name evidence="5" type="ORF">HRR80_003120</name>
</gene>
<feature type="region of interest" description="Disordered" evidence="2">
    <location>
        <begin position="160"/>
        <end position="179"/>
    </location>
</feature>
<sequence length="387" mass="43487">MEFISGLNACASNPVFPQLSSSIMPHFPEAASLAMKMPSPAFHTKTPTPSLPPPTRPNGSLVDFSKYTSPDPLERAECRRQLLRCLTDDGFARVINCGISNDMVDEIFRRSEEFFRLDPKSKLAIANPRGPTPQRGYSHVGAENSSSLYGKLVGDTSNAHRSDAREHFDQGSEADADFPNRWPAEAELPGFRQFMQDYYKASEQVCMQLFKALEEALNLQPGTFCSQVGDASELRLLHYPKISLQEIRSGKVSRIWPHFDLGLLTMLWARGATGLEFERRRRNASDDAFVPVSPQAPCELILSTCETFQRWTNDTIPAALHQVTIPRHLRDAEEGFLDERYSVAFFCKADRNALVGSLEPFVDPVEGPRYPPVTALEYHQNRLKDAY</sequence>
<evidence type="ECO:0000256" key="2">
    <source>
        <dbReference type="SAM" id="MobiDB-lite"/>
    </source>
</evidence>
<dbReference type="InterPro" id="IPR026992">
    <property type="entry name" value="DIOX_N"/>
</dbReference>
<dbReference type="Pfam" id="PF14226">
    <property type="entry name" value="DIOX_N"/>
    <property type="match status" value="1"/>
</dbReference>
<evidence type="ECO:0000259" key="3">
    <source>
        <dbReference type="Pfam" id="PF03171"/>
    </source>
</evidence>
<dbReference type="EMBL" id="JAJGCB010000004">
    <property type="protein sequence ID" value="KAJ8993085.1"/>
    <property type="molecule type" value="Genomic_DNA"/>
</dbReference>
<accession>A0AAN6F019</accession>
<dbReference type="SUPFAM" id="SSF51197">
    <property type="entry name" value="Clavaminate synthase-like"/>
    <property type="match status" value="1"/>
</dbReference>
<evidence type="ECO:0000256" key="1">
    <source>
        <dbReference type="ARBA" id="ARBA00008056"/>
    </source>
</evidence>
<organism evidence="5 6">
    <name type="scientific">Exophiala dermatitidis</name>
    <name type="common">Black yeast-like fungus</name>
    <name type="synonym">Wangiella dermatitidis</name>
    <dbReference type="NCBI Taxonomy" id="5970"/>
    <lineage>
        <taxon>Eukaryota</taxon>
        <taxon>Fungi</taxon>
        <taxon>Dikarya</taxon>
        <taxon>Ascomycota</taxon>
        <taxon>Pezizomycotina</taxon>
        <taxon>Eurotiomycetes</taxon>
        <taxon>Chaetothyriomycetidae</taxon>
        <taxon>Chaetothyriales</taxon>
        <taxon>Herpotrichiellaceae</taxon>
        <taxon>Exophiala</taxon>
    </lineage>
</organism>
<proteinExistence type="inferred from homology"/>
<dbReference type="Pfam" id="PF03171">
    <property type="entry name" value="2OG-FeII_Oxy"/>
    <property type="match status" value="1"/>
</dbReference>
<dbReference type="InterPro" id="IPR027443">
    <property type="entry name" value="IPNS-like_sf"/>
</dbReference>
<dbReference type="PANTHER" id="PTHR47990">
    <property type="entry name" value="2-OXOGLUTARATE (2OG) AND FE(II)-DEPENDENT OXYGENASE SUPERFAMILY PROTEIN-RELATED"/>
    <property type="match status" value="1"/>
</dbReference>
<dbReference type="Proteomes" id="UP001161757">
    <property type="component" value="Unassembled WGS sequence"/>
</dbReference>